<evidence type="ECO:0000259" key="2">
    <source>
        <dbReference type="PROSITE" id="PS50801"/>
    </source>
</evidence>
<dbReference type="CDD" id="cd16936">
    <property type="entry name" value="HATPase_RsbW-like"/>
    <property type="match status" value="1"/>
</dbReference>
<proteinExistence type="predicted"/>
<dbReference type="InterPro" id="IPR036890">
    <property type="entry name" value="HATPase_C_sf"/>
</dbReference>
<dbReference type="InterPro" id="IPR002645">
    <property type="entry name" value="STAS_dom"/>
</dbReference>
<dbReference type="PANTHER" id="PTHR35526:SF3">
    <property type="entry name" value="ANTI-SIGMA-F FACTOR RSBW"/>
    <property type="match status" value="1"/>
</dbReference>
<dbReference type="CDD" id="cd07043">
    <property type="entry name" value="STAS_anti-anti-sigma_factors"/>
    <property type="match status" value="1"/>
</dbReference>
<dbReference type="InterPro" id="IPR036513">
    <property type="entry name" value="STAS_dom_sf"/>
</dbReference>
<dbReference type="InterPro" id="IPR050267">
    <property type="entry name" value="Anti-sigma-factor_SerPK"/>
</dbReference>
<sequence length="239" mass="25184">MSSLSWAIEDRDGCVIVAVRGRLDLRGAPGLRTALLKCLAEQPRALLVDLAGMSLGDETSPALFTAVTRLATDWPGTPVLLCAPQPDVSRLLSRGRFGTLQVRAEVGEAVLEVCATGAVPPVIRDQLLPAAGAARHARDLAAEACVRWGVPHLVGPASVVATELVSNAVEHAGTMITLQFLHRPRHLHVVVRDGSPAMPVPAVSDTNEGRGLLLVESLAVHWGALPARDGKVVWATLAI</sequence>
<dbReference type="Pfam" id="PF13581">
    <property type="entry name" value="HATPase_c_2"/>
    <property type="match status" value="1"/>
</dbReference>
<evidence type="ECO:0000313" key="3">
    <source>
        <dbReference type="EMBL" id="WIM99464.1"/>
    </source>
</evidence>
<dbReference type="Proteomes" id="UP001240150">
    <property type="component" value="Chromosome"/>
</dbReference>
<dbReference type="PANTHER" id="PTHR35526">
    <property type="entry name" value="ANTI-SIGMA-F FACTOR RSBW-RELATED"/>
    <property type="match status" value="1"/>
</dbReference>
<organism evidence="3 4">
    <name type="scientific">Actinoplanes oblitus</name>
    <dbReference type="NCBI Taxonomy" id="3040509"/>
    <lineage>
        <taxon>Bacteria</taxon>
        <taxon>Bacillati</taxon>
        <taxon>Actinomycetota</taxon>
        <taxon>Actinomycetes</taxon>
        <taxon>Micromonosporales</taxon>
        <taxon>Micromonosporaceae</taxon>
        <taxon>Actinoplanes</taxon>
    </lineage>
</organism>
<name>A0ABY8WT40_9ACTN</name>
<keyword evidence="1" id="KW-0808">Transferase</keyword>
<keyword evidence="4" id="KW-1185">Reference proteome</keyword>
<evidence type="ECO:0000313" key="4">
    <source>
        <dbReference type="Proteomes" id="UP001240150"/>
    </source>
</evidence>
<dbReference type="EMBL" id="CP126980">
    <property type="protein sequence ID" value="WIM99464.1"/>
    <property type="molecule type" value="Genomic_DNA"/>
</dbReference>
<dbReference type="Gene3D" id="3.30.750.24">
    <property type="entry name" value="STAS domain"/>
    <property type="match status" value="1"/>
</dbReference>
<dbReference type="PROSITE" id="PS50801">
    <property type="entry name" value="STAS"/>
    <property type="match status" value="1"/>
</dbReference>
<keyword evidence="1" id="KW-0418">Kinase</keyword>
<dbReference type="SUPFAM" id="SSF52091">
    <property type="entry name" value="SpoIIaa-like"/>
    <property type="match status" value="1"/>
</dbReference>
<feature type="domain" description="STAS" evidence="2">
    <location>
        <begin position="4"/>
        <end position="94"/>
    </location>
</feature>
<dbReference type="RefSeq" id="WP_284920902.1">
    <property type="nucleotide sequence ID" value="NZ_CP126980.1"/>
</dbReference>
<reference evidence="3 4" key="1">
    <citation type="submission" date="2023-06" db="EMBL/GenBank/DDBJ databases">
        <authorList>
            <person name="Yushchuk O."/>
            <person name="Binda E."/>
            <person name="Ruckert-Reed C."/>
            <person name="Fedorenko V."/>
            <person name="Kalinowski J."/>
            <person name="Marinelli F."/>
        </authorList>
    </citation>
    <scope>NUCLEOTIDE SEQUENCE [LARGE SCALE GENOMIC DNA]</scope>
    <source>
        <strain evidence="3 4">NRRL 3884</strain>
    </source>
</reference>
<accession>A0ABY8WT40</accession>
<dbReference type="Gene3D" id="3.30.565.10">
    <property type="entry name" value="Histidine kinase-like ATPase, C-terminal domain"/>
    <property type="match status" value="1"/>
</dbReference>
<dbReference type="Pfam" id="PF01740">
    <property type="entry name" value="STAS"/>
    <property type="match status" value="1"/>
</dbReference>
<protein>
    <submittedName>
        <fullName evidence="3">ATPase</fullName>
    </submittedName>
</protein>
<keyword evidence="1" id="KW-0723">Serine/threonine-protein kinase</keyword>
<dbReference type="InterPro" id="IPR003594">
    <property type="entry name" value="HATPase_dom"/>
</dbReference>
<gene>
    <name evidence="3" type="ORF">ACTOB_003117</name>
</gene>
<dbReference type="SUPFAM" id="SSF55874">
    <property type="entry name" value="ATPase domain of HSP90 chaperone/DNA topoisomerase II/histidine kinase"/>
    <property type="match status" value="1"/>
</dbReference>
<evidence type="ECO:0000256" key="1">
    <source>
        <dbReference type="ARBA" id="ARBA00022527"/>
    </source>
</evidence>